<dbReference type="PANTHER" id="PTHR13806:SF31">
    <property type="entry name" value="FLOTILLIN-LIKE PROTEIN 1-RELATED"/>
    <property type="match status" value="1"/>
</dbReference>
<feature type="coiled-coil region" evidence="2">
    <location>
        <begin position="394"/>
        <end position="421"/>
    </location>
</feature>
<keyword evidence="3" id="KW-1133">Transmembrane helix</keyword>
<keyword evidence="3" id="KW-0472">Membrane</keyword>
<dbReference type="SUPFAM" id="SSF117892">
    <property type="entry name" value="Band 7/SPFH domain"/>
    <property type="match status" value="1"/>
</dbReference>
<feature type="coiled-coil region" evidence="2">
    <location>
        <begin position="228"/>
        <end position="361"/>
    </location>
</feature>
<dbReference type="InterPro" id="IPR027705">
    <property type="entry name" value="Flotillin_fam"/>
</dbReference>
<feature type="transmembrane region" description="Helical" evidence="3">
    <location>
        <begin position="37"/>
        <end position="58"/>
    </location>
</feature>
<name>A0ABT8R423_9BACT</name>
<evidence type="ECO:0000256" key="3">
    <source>
        <dbReference type="SAM" id="Phobius"/>
    </source>
</evidence>
<comment type="subcellular location">
    <subcellularLocation>
        <location evidence="1">Endomembrane system</location>
    </subcellularLocation>
</comment>
<gene>
    <name evidence="4" type="ORF">Q0590_03960</name>
</gene>
<feature type="transmembrane region" description="Helical" evidence="3">
    <location>
        <begin position="6"/>
        <end position="25"/>
    </location>
</feature>
<dbReference type="PANTHER" id="PTHR13806">
    <property type="entry name" value="FLOTILLIN-RELATED"/>
    <property type="match status" value="1"/>
</dbReference>
<organism evidence="4 5">
    <name type="scientific">Rhodocytophaga aerolata</name>
    <dbReference type="NCBI Taxonomy" id="455078"/>
    <lineage>
        <taxon>Bacteria</taxon>
        <taxon>Pseudomonadati</taxon>
        <taxon>Bacteroidota</taxon>
        <taxon>Cytophagia</taxon>
        <taxon>Cytophagales</taxon>
        <taxon>Rhodocytophagaceae</taxon>
        <taxon>Rhodocytophaga</taxon>
    </lineage>
</organism>
<dbReference type="InterPro" id="IPR036013">
    <property type="entry name" value="Band_7/SPFH_dom_sf"/>
</dbReference>
<reference evidence="4" key="1">
    <citation type="submission" date="2023-07" db="EMBL/GenBank/DDBJ databases">
        <title>The genome sequence of Rhodocytophaga aerolata KACC 12507.</title>
        <authorList>
            <person name="Zhang X."/>
        </authorList>
    </citation>
    <scope>NUCLEOTIDE SEQUENCE</scope>
    <source>
        <strain evidence="4">KACC 12507</strain>
    </source>
</reference>
<accession>A0ABT8R423</accession>
<evidence type="ECO:0000313" key="4">
    <source>
        <dbReference type="EMBL" id="MDO1445390.1"/>
    </source>
</evidence>
<evidence type="ECO:0000313" key="5">
    <source>
        <dbReference type="Proteomes" id="UP001168528"/>
    </source>
</evidence>
<evidence type="ECO:0000256" key="2">
    <source>
        <dbReference type="SAM" id="Coils"/>
    </source>
</evidence>
<keyword evidence="2" id="KW-0175">Coiled coil</keyword>
<protein>
    <submittedName>
        <fullName evidence="4">Flotillin family protein</fullName>
    </submittedName>
</protein>
<comment type="caution">
    <text evidence="4">The sequence shown here is derived from an EMBL/GenBank/DDBJ whole genome shotgun (WGS) entry which is preliminary data.</text>
</comment>
<keyword evidence="5" id="KW-1185">Reference proteome</keyword>
<dbReference type="EMBL" id="JAUKPO010000001">
    <property type="protein sequence ID" value="MDO1445390.1"/>
    <property type="molecule type" value="Genomic_DNA"/>
</dbReference>
<evidence type="ECO:0000256" key="1">
    <source>
        <dbReference type="ARBA" id="ARBA00004308"/>
    </source>
</evidence>
<proteinExistence type="predicted"/>
<dbReference type="RefSeq" id="WP_302036179.1">
    <property type="nucleotide sequence ID" value="NZ_JAUKPO010000001.1"/>
</dbReference>
<sequence>MFTSVTFAVIIFIAFFLIATLIFIANCYHKAEQGMALIKTGVGGTHVSFSGMIVIPVMHRLEMMDISLKTVVISRQGKEGLICKDNLRADIKVTFFVRVNKTEQDVIQVGQSIGCRRASDTKALEDLFDAKFSEALKTVGKKFDFIELYNSRELFKQEILQIIGTDLNGYILDDCAIDYLEQTHIEALNENNIMDAEGIKKIIELTAKQKIMANHFEREKEKTITQQNVQAKEAILELNRQLAETEEKQKREIASIRAREEAEIAVIQQQERLKAEKARIQTEEESRVAEENRDRQIIVAQKNKERVEAVEKERVDKDRLLEVTEKQRIVTLADIAKEKAIEEERKNIQEVIRERVAVQKAVVAEEEKIKDTQAFAQADREKSVAIKRAEMLAEESLVQQIKAAEADRQSAELKAKRLVVEAEAEQATAGKKAEAIKILADAEAAKAAAVGVAEAQVIQAKALAKEKDGKADATVIENKAIAEAKGIEVMAKAQAEADEKLGLVAAKINKEKGLSDANVIEVKAQAEEKKGLTEAKIMHEKFTAEAKGIESKADAMRKLDGVGKEHEEFKLRLQKEKDVELAMINIQKAIADAQATVLGEALKVSKIDIVGGETMFFDKLVNSISNGKSVDKLFTNSHVLTDVKNTFFTNGNGNGHSNGKDDPKAIFRDNLKKLVDQFGITSEDVKNLSVAALLMQMSKLADDKESKGLLNQLMQMAKKKGVSDDAAQTLGIW</sequence>
<dbReference type="Proteomes" id="UP001168528">
    <property type="component" value="Unassembled WGS sequence"/>
</dbReference>
<keyword evidence="3" id="KW-0812">Transmembrane</keyword>